<feature type="chain" id="PRO_5018636810" evidence="1">
    <location>
        <begin position="22"/>
        <end position="96"/>
    </location>
</feature>
<dbReference type="OrthoDB" id="9180744at2"/>
<name>A0A3S0J2E2_9BURK</name>
<accession>A0A3S0J2E2</accession>
<organism evidence="2 3">
    <name type="scientific">Variovorax gossypii</name>
    <dbReference type="NCBI Taxonomy" id="1679495"/>
    <lineage>
        <taxon>Bacteria</taxon>
        <taxon>Pseudomonadati</taxon>
        <taxon>Pseudomonadota</taxon>
        <taxon>Betaproteobacteria</taxon>
        <taxon>Burkholderiales</taxon>
        <taxon>Comamonadaceae</taxon>
        <taxon>Variovorax</taxon>
    </lineage>
</organism>
<evidence type="ECO:0000256" key="1">
    <source>
        <dbReference type="SAM" id="SignalP"/>
    </source>
</evidence>
<dbReference type="Gene3D" id="2.40.50.320">
    <property type="entry name" value="Copper binding periplasmic protein CusF"/>
    <property type="match status" value="1"/>
</dbReference>
<evidence type="ECO:0000313" key="3">
    <source>
        <dbReference type="Proteomes" id="UP000267418"/>
    </source>
</evidence>
<keyword evidence="1" id="KW-0732">Signal</keyword>
<evidence type="ECO:0000313" key="2">
    <source>
        <dbReference type="EMBL" id="RTQ31429.1"/>
    </source>
</evidence>
<sequence length="96" mass="10054">MKKLLTALSAALLAAAAFAQAALPSVEGEVRKVDTDAKKITLKHGDIPNLEMTGMTMVFRVSDSALLTKVKPGDKVQFTADKVDGALTVLSIAPSN</sequence>
<keyword evidence="3" id="KW-1185">Reference proteome</keyword>
<dbReference type="Proteomes" id="UP000267418">
    <property type="component" value="Unassembled WGS sequence"/>
</dbReference>
<gene>
    <name evidence="2" type="ORF">EJP69_25630</name>
</gene>
<dbReference type="InterPro" id="IPR042230">
    <property type="entry name" value="CusF_sf"/>
</dbReference>
<dbReference type="RefSeq" id="WP_126473083.1">
    <property type="nucleotide sequence ID" value="NZ_RXOE01000009.1"/>
</dbReference>
<protein>
    <submittedName>
        <fullName evidence="2">Copper-binding protein</fullName>
    </submittedName>
</protein>
<dbReference type="Pfam" id="PF11604">
    <property type="entry name" value="CusF_Ec"/>
    <property type="match status" value="1"/>
</dbReference>
<dbReference type="AlphaFoldDB" id="A0A3S0J2E2"/>
<feature type="signal peptide" evidence="1">
    <location>
        <begin position="1"/>
        <end position="21"/>
    </location>
</feature>
<dbReference type="EMBL" id="RXOE01000009">
    <property type="protein sequence ID" value="RTQ31429.1"/>
    <property type="molecule type" value="Genomic_DNA"/>
</dbReference>
<proteinExistence type="predicted"/>
<reference evidence="2 3" key="1">
    <citation type="submission" date="2018-12" db="EMBL/GenBank/DDBJ databases">
        <title>The genome of Variovorax gossypii DSM 100435.</title>
        <authorList>
            <person name="Gao J."/>
            <person name="Sun J."/>
        </authorList>
    </citation>
    <scope>NUCLEOTIDE SEQUENCE [LARGE SCALE GENOMIC DNA]</scope>
    <source>
        <strain evidence="2 3">DSM 100435</strain>
    </source>
</reference>
<comment type="caution">
    <text evidence="2">The sequence shown here is derived from an EMBL/GenBank/DDBJ whole genome shotgun (WGS) entry which is preliminary data.</text>
</comment>
<dbReference type="InterPro" id="IPR021647">
    <property type="entry name" value="CusF_Ec"/>
</dbReference>